<evidence type="ECO:0000313" key="5">
    <source>
        <dbReference type="Proteomes" id="UP000293296"/>
    </source>
</evidence>
<name>A0A4P6HGU1_9BACT</name>
<dbReference type="InterPro" id="IPR001789">
    <property type="entry name" value="Sig_transdc_resp-reg_receiver"/>
</dbReference>
<dbReference type="SUPFAM" id="SSF52172">
    <property type="entry name" value="CheY-like"/>
    <property type="match status" value="1"/>
</dbReference>
<dbReference type="SMART" id="SM00448">
    <property type="entry name" value="REC"/>
    <property type="match status" value="1"/>
</dbReference>
<dbReference type="KEGG" id="dcb:C3Y92_03265"/>
<dbReference type="SUPFAM" id="SSF81606">
    <property type="entry name" value="PP2C-like"/>
    <property type="match status" value="1"/>
</dbReference>
<dbReference type="Gene3D" id="3.60.40.10">
    <property type="entry name" value="PPM-type phosphatase domain"/>
    <property type="match status" value="1"/>
</dbReference>
<dbReference type="PANTHER" id="PTHR43156">
    <property type="entry name" value="STAGE II SPORULATION PROTEIN E-RELATED"/>
    <property type="match status" value="1"/>
</dbReference>
<dbReference type="InterPro" id="IPR052016">
    <property type="entry name" value="Bact_Sigma-Reg"/>
</dbReference>
<sequence length="380" mass="41273">MTQVLIADDNAIFREVLKRHVASLFGYDVLEAATGLDAVALAETRHPDLILLDLVMPGLDGIEVIRRIRANPRLADVPIIFLSAETDRRVWAEALSAGANDFMPKPYHRSELAARINLHLKLASLGQELRRQNDLLTRERYLAGCVQRQLLPRDLEFPGLESAAVYQAQEQVGGDFYDAWDDGAAVYVLMADISGHGASAAMLMAACKGYLVSLRQAGLGPVELVASLNAMLCDLLLGGDLDNMFMTMALCRIDRAAPLLTVVSAGHVPVYVLGRSGLTELPSQGPALGILPDCAWTPQTTTFAPGDTLFLYTDGLTELRSPEGEFFGEERVLGKLRPGTAPRDLIGEIIETALPFCMGILHDDLAMVAVRRLAPGDRQV</sequence>
<feature type="modified residue" description="4-aspartylphosphate" evidence="2">
    <location>
        <position position="53"/>
    </location>
</feature>
<dbReference type="GO" id="GO:0016791">
    <property type="term" value="F:phosphatase activity"/>
    <property type="evidence" value="ECO:0007669"/>
    <property type="project" value="TreeGrafter"/>
</dbReference>
<accession>A0A4P6HGU1</accession>
<proteinExistence type="predicted"/>
<evidence type="ECO:0000313" key="4">
    <source>
        <dbReference type="EMBL" id="QAZ66313.1"/>
    </source>
</evidence>
<organism evidence="4 5">
    <name type="scientific">Solidesulfovibrio carbinolicus</name>
    <dbReference type="NCBI Taxonomy" id="296842"/>
    <lineage>
        <taxon>Bacteria</taxon>
        <taxon>Pseudomonadati</taxon>
        <taxon>Thermodesulfobacteriota</taxon>
        <taxon>Desulfovibrionia</taxon>
        <taxon>Desulfovibrionales</taxon>
        <taxon>Desulfovibrionaceae</taxon>
        <taxon>Solidesulfovibrio</taxon>
    </lineage>
</organism>
<dbReference type="InterPro" id="IPR036457">
    <property type="entry name" value="PPM-type-like_dom_sf"/>
</dbReference>
<dbReference type="GO" id="GO:0000160">
    <property type="term" value="P:phosphorelay signal transduction system"/>
    <property type="evidence" value="ECO:0007669"/>
    <property type="project" value="InterPro"/>
</dbReference>
<evidence type="ECO:0000259" key="3">
    <source>
        <dbReference type="PROSITE" id="PS50110"/>
    </source>
</evidence>
<keyword evidence="5" id="KW-1185">Reference proteome</keyword>
<evidence type="ECO:0000256" key="2">
    <source>
        <dbReference type="PROSITE-ProRule" id="PRU00169"/>
    </source>
</evidence>
<dbReference type="Pfam" id="PF07228">
    <property type="entry name" value="SpoIIE"/>
    <property type="match status" value="1"/>
</dbReference>
<keyword evidence="4" id="KW-0808">Transferase</keyword>
<dbReference type="GO" id="GO:0016301">
    <property type="term" value="F:kinase activity"/>
    <property type="evidence" value="ECO:0007669"/>
    <property type="project" value="UniProtKB-KW"/>
</dbReference>
<dbReference type="InterPro" id="IPR011006">
    <property type="entry name" value="CheY-like_superfamily"/>
</dbReference>
<keyword evidence="2" id="KW-0597">Phosphoprotein</keyword>
<dbReference type="Proteomes" id="UP000293296">
    <property type="component" value="Chromosome"/>
</dbReference>
<keyword evidence="1" id="KW-0378">Hydrolase</keyword>
<dbReference type="AlphaFoldDB" id="A0A4P6HGU1"/>
<gene>
    <name evidence="4" type="ORF">C3Y92_03265</name>
</gene>
<dbReference type="SMART" id="SM00331">
    <property type="entry name" value="PP2C_SIG"/>
    <property type="match status" value="1"/>
</dbReference>
<dbReference type="Pfam" id="PF00072">
    <property type="entry name" value="Response_reg"/>
    <property type="match status" value="1"/>
</dbReference>
<dbReference type="Gene3D" id="3.40.50.2300">
    <property type="match status" value="1"/>
</dbReference>
<feature type="domain" description="Response regulatory" evidence="3">
    <location>
        <begin position="3"/>
        <end position="120"/>
    </location>
</feature>
<dbReference type="InterPro" id="IPR001932">
    <property type="entry name" value="PPM-type_phosphatase-like_dom"/>
</dbReference>
<dbReference type="RefSeq" id="WP_129349472.1">
    <property type="nucleotide sequence ID" value="NZ_CP026538.1"/>
</dbReference>
<dbReference type="PANTHER" id="PTHR43156:SF2">
    <property type="entry name" value="STAGE II SPORULATION PROTEIN E"/>
    <property type="match status" value="1"/>
</dbReference>
<dbReference type="EMBL" id="CP026538">
    <property type="protein sequence ID" value="QAZ66313.1"/>
    <property type="molecule type" value="Genomic_DNA"/>
</dbReference>
<evidence type="ECO:0000256" key="1">
    <source>
        <dbReference type="ARBA" id="ARBA00022801"/>
    </source>
</evidence>
<protein>
    <submittedName>
        <fullName evidence="4">Histidine kinase</fullName>
    </submittedName>
</protein>
<dbReference type="OrthoDB" id="20101at2"/>
<dbReference type="PROSITE" id="PS50110">
    <property type="entry name" value="RESPONSE_REGULATORY"/>
    <property type="match status" value="1"/>
</dbReference>
<keyword evidence="4" id="KW-0418">Kinase</keyword>
<reference evidence="4 5" key="1">
    <citation type="submission" date="2018-02" db="EMBL/GenBank/DDBJ databases">
        <title>Genome sequence of Desulfovibrio carbinolicus DSM 3852.</title>
        <authorList>
            <person name="Wilbanks E."/>
            <person name="Skennerton C.T."/>
            <person name="Orphan V.J."/>
        </authorList>
    </citation>
    <scope>NUCLEOTIDE SEQUENCE [LARGE SCALE GENOMIC DNA]</scope>
    <source>
        <strain evidence="4 5">DSM 3852</strain>
    </source>
</reference>